<dbReference type="PANTHER" id="PTHR33337:SF3">
    <property type="entry name" value="CENP-V_GFA DOMAIN-CONTAINING PROTEIN"/>
    <property type="match status" value="1"/>
</dbReference>
<dbReference type="GO" id="GO:0046872">
    <property type="term" value="F:metal ion binding"/>
    <property type="evidence" value="ECO:0007669"/>
    <property type="project" value="UniProtKB-KW"/>
</dbReference>
<dbReference type="Pfam" id="PF04828">
    <property type="entry name" value="GFA"/>
    <property type="match status" value="1"/>
</dbReference>
<proteinExistence type="inferred from homology"/>
<evidence type="ECO:0000259" key="5">
    <source>
        <dbReference type="PROSITE" id="PS51891"/>
    </source>
</evidence>
<sequence length="141" mass="15146">MNPKIRCQCGAVQFTASRPEPLGVFCCHCIDCQKQSASAYGTSAVFPADGMWPLSEDVRSKLGVWICHPDSGNIKECYFCKTCGVRIIHRSILPDGTPKPTLSIKGGVVEGLKWDNAKHIYTRTAQVPVPEGSSPGAPGSP</sequence>
<feature type="domain" description="CENP-V/GFA" evidence="5">
    <location>
        <begin position="1"/>
        <end position="115"/>
    </location>
</feature>
<dbReference type="PROSITE" id="PS51891">
    <property type="entry name" value="CENP_V_GFA"/>
    <property type="match status" value="1"/>
</dbReference>
<accession>A0A8H4L6G2</accession>
<dbReference type="OrthoDB" id="5290969at2759"/>
<keyword evidence="2" id="KW-0479">Metal-binding</keyword>
<dbReference type="AlphaFoldDB" id="A0A8H4L6G2"/>
<evidence type="ECO:0000256" key="4">
    <source>
        <dbReference type="ARBA" id="ARBA00023239"/>
    </source>
</evidence>
<keyword evidence="3" id="KW-0862">Zinc</keyword>
<keyword evidence="7" id="KW-1185">Reference proteome</keyword>
<evidence type="ECO:0000313" key="7">
    <source>
        <dbReference type="Proteomes" id="UP000554235"/>
    </source>
</evidence>
<evidence type="ECO:0000256" key="3">
    <source>
        <dbReference type="ARBA" id="ARBA00022833"/>
    </source>
</evidence>
<keyword evidence="4" id="KW-0456">Lyase</keyword>
<protein>
    <submittedName>
        <fullName evidence="6">Glutathione-dependent formaldehyde-activating</fullName>
    </submittedName>
</protein>
<dbReference type="InterPro" id="IPR011057">
    <property type="entry name" value="Mss4-like_sf"/>
</dbReference>
<dbReference type="Proteomes" id="UP000554235">
    <property type="component" value="Unassembled WGS sequence"/>
</dbReference>
<comment type="similarity">
    <text evidence="1">Belongs to the Gfa family.</text>
</comment>
<evidence type="ECO:0000256" key="1">
    <source>
        <dbReference type="ARBA" id="ARBA00005495"/>
    </source>
</evidence>
<evidence type="ECO:0000256" key="2">
    <source>
        <dbReference type="ARBA" id="ARBA00022723"/>
    </source>
</evidence>
<comment type="caution">
    <text evidence="6">The sequence shown here is derived from an EMBL/GenBank/DDBJ whole genome shotgun (WGS) entry which is preliminary data.</text>
</comment>
<gene>
    <name evidence="6" type="ORF">FALBO_9219</name>
</gene>
<evidence type="ECO:0000313" key="6">
    <source>
        <dbReference type="EMBL" id="KAF4463945.1"/>
    </source>
</evidence>
<dbReference type="EMBL" id="JAADYS010001265">
    <property type="protein sequence ID" value="KAF4463945.1"/>
    <property type="molecule type" value="Genomic_DNA"/>
</dbReference>
<dbReference type="GO" id="GO:0016846">
    <property type="term" value="F:carbon-sulfur lyase activity"/>
    <property type="evidence" value="ECO:0007669"/>
    <property type="project" value="InterPro"/>
</dbReference>
<name>A0A8H4L6G2_9HYPO</name>
<reference evidence="6 7" key="1">
    <citation type="submission" date="2020-01" db="EMBL/GenBank/DDBJ databases">
        <title>Identification and distribution of gene clusters putatively required for synthesis of sphingolipid metabolism inhibitors in phylogenetically diverse species of the filamentous fungus Fusarium.</title>
        <authorList>
            <person name="Kim H.-S."/>
            <person name="Busman M."/>
            <person name="Brown D.W."/>
            <person name="Divon H."/>
            <person name="Uhlig S."/>
            <person name="Proctor R.H."/>
        </authorList>
    </citation>
    <scope>NUCLEOTIDE SEQUENCE [LARGE SCALE GENOMIC DNA]</scope>
    <source>
        <strain evidence="6 7">NRRL 20459</strain>
    </source>
</reference>
<dbReference type="Gene3D" id="3.90.1590.10">
    <property type="entry name" value="glutathione-dependent formaldehyde- activating enzyme (gfa)"/>
    <property type="match status" value="1"/>
</dbReference>
<dbReference type="InterPro" id="IPR006913">
    <property type="entry name" value="CENP-V/GFA"/>
</dbReference>
<dbReference type="SUPFAM" id="SSF51316">
    <property type="entry name" value="Mss4-like"/>
    <property type="match status" value="1"/>
</dbReference>
<organism evidence="6 7">
    <name type="scientific">Fusarium albosuccineum</name>
    <dbReference type="NCBI Taxonomy" id="1237068"/>
    <lineage>
        <taxon>Eukaryota</taxon>
        <taxon>Fungi</taxon>
        <taxon>Dikarya</taxon>
        <taxon>Ascomycota</taxon>
        <taxon>Pezizomycotina</taxon>
        <taxon>Sordariomycetes</taxon>
        <taxon>Hypocreomycetidae</taxon>
        <taxon>Hypocreales</taxon>
        <taxon>Nectriaceae</taxon>
        <taxon>Fusarium</taxon>
        <taxon>Fusarium decemcellulare species complex</taxon>
    </lineage>
</organism>
<dbReference type="PANTHER" id="PTHR33337">
    <property type="entry name" value="GFA DOMAIN-CONTAINING PROTEIN"/>
    <property type="match status" value="1"/>
</dbReference>